<dbReference type="EMBL" id="CP119317">
    <property type="protein sequence ID" value="WEK54954.1"/>
    <property type="molecule type" value="Genomic_DNA"/>
</dbReference>
<protein>
    <submittedName>
        <fullName evidence="5">Class I SAM-dependent methyltransferase</fullName>
    </submittedName>
</protein>
<feature type="transmembrane region" description="Helical" evidence="4">
    <location>
        <begin position="9"/>
        <end position="29"/>
    </location>
</feature>
<dbReference type="InterPro" id="IPR029063">
    <property type="entry name" value="SAM-dependent_MTases_sf"/>
</dbReference>
<dbReference type="PANTHER" id="PTHR13610">
    <property type="entry name" value="METHYLTRANSFERASE DOMAIN-CONTAINING PROTEIN"/>
    <property type="match status" value="1"/>
</dbReference>
<evidence type="ECO:0000256" key="4">
    <source>
        <dbReference type="SAM" id="Phobius"/>
    </source>
</evidence>
<keyword evidence="2" id="KW-0808">Transferase</keyword>
<reference evidence="5" key="1">
    <citation type="submission" date="2023-03" db="EMBL/GenBank/DDBJ databases">
        <title>Andean soil-derived lignocellulolytic bacterial consortium as a source of novel taxa and putative plastic-active enzymes.</title>
        <authorList>
            <person name="Diaz-Garcia L."/>
            <person name="Chuvochina M."/>
            <person name="Feuerriegel G."/>
            <person name="Bunk B."/>
            <person name="Sproer C."/>
            <person name="Streit W.R."/>
            <person name="Rodriguez L.M."/>
            <person name="Overmann J."/>
            <person name="Jimenez D.J."/>
        </authorList>
    </citation>
    <scope>NUCLEOTIDE SEQUENCE</scope>
    <source>
        <strain evidence="5">MAG 2441</strain>
    </source>
</reference>
<evidence type="ECO:0000256" key="1">
    <source>
        <dbReference type="ARBA" id="ARBA00022603"/>
    </source>
</evidence>
<dbReference type="Gene3D" id="3.40.50.150">
    <property type="entry name" value="Vaccinia Virus protein VP39"/>
    <property type="match status" value="1"/>
</dbReference>
<keyword evidence="4" id="KW-1133">Transmembrane helix</keyword>
<name>A0AA95JG55_9BACL</name>
<dbReference type="GO" id="GO:0032259">
    <property type="term" value="P:methylation"/>
    <property type="evidence" value="ECO:0007669"/>
    <property type="project" value="UniProtKB-KW"/>
</dbReference>
<dbReference type="SUPFAM" id="SSF53335">
    <property type="entry name" value="S-adenosyl-L-methionine-dependent methyltransferases"/>
    <property type="match status" value="1"/>
</dbReference>
<keyword evidence="3" id="KW-0949">S-adenosyl-L-methionine</keyword>
<organism evidence="5 6">
    <name type="scientific">Candidatus Cohnella colombiensis</name>
    <dbReference type="NCBI Taxonomy" id="3121368"/>
    <lineage>
        <taxon>Bacteria</taxon>
        <taxon>Bacillati</taxon>
        <taxon>Bacillota</taxon>
        <taxon>Bacilli</taxon>
        <taxon>Bacillales</taxon>
        <taxon>Paenibacillaceae</taxon>
        <taxon>Cohnella</taxon>
    </lineage>
</organism>
<dbReference type="GO" id="GO:0016279">
    <property type="term" value="F:protein-lysine N-methyltransferase activity"/>
    <property type="evidence" value="ECO:0007669"/>
    <property type="project" value="InterPro"/>
</dbReference>
<evidence type="ECO:0000256" key="2">
    <source>
        <dbReference type="ARBA" id="ARBA00022679"/>
    </source>
</evidence>
<evidence type="ECO:0000256" key="3">
    <source>
        <dbReference type="ARBA" id="ARBA00022691"/>
    </source>
</evidence>
<sequence length="190" mass="21340">MAGWVDQSVSLLILIVALLSVVSIVFMSWSNGISPMPSASSVRKVVVEIVEKLPGTGTIIEAGSGWGTLALQLARECDNRKIIGIENSLIPYVVSRIFARNDRLSYRFSNIYTYSYSKDSIIVCYLYPGAMQKLAELARQGRFEGMYLVSVCFALPGWEPVQVLTCKDLYLTKVYMYRFDFACSGMHRYN</sequence>
<dbReference type="Proteomes" id="UP001178662">
    <property type="component" value="Chromosome"/>
</dbReference>
<dbReference type="InterPro" id="IPR026170">
    <property type="entry name" value="FAM173A/B"/>
</dbReference>
<dbReference type="PANTHER" id="PTHR13610:SF11">
    <property type="entry name" value="METHYLTRANSFERASE DOMAIN-CONTAINING PROTEIN"/>
    <property type="match status" value="1"/>
</dbReference>
<keyword evidence="4" id="KW-0812">Transmembrane</keyword>
<keyword evidence="1 5" id="KW-0489">Methyltransferase</keyword>
<evidence type="ECO:0000313" key="5">
    <source>
        <dbReference type="EMBL" id="WEK54954.1"/>
    </source>
</evidence>
<keyword evidence="6" id="KW-1185">Reference proteome</keyword>
<keyword evidence="4" id="KW-0472">Membrane</keyword>
<gene>
    <name evidence="5" type="ORF">P0Y55_02395</name>
</gene>
<evidence type="ECO:0000313" key="6">
    <source>
        <dbReference type="Proteomes" id="UP001178662"/>
    </source>
</evidence>
<accession>A0AA95JG55</accession>
<proteinExistence type="predicted"/>
<dbReference type="AlphaFoldDB" id="A0AA95JG55"/>